<protein>
    <submittedName>
        <fullName evidence="3">Uncharacterized protein</fullName>
    </submittedName>
</protein>
<evidence type="ECO:0000256" key="1">
    <source>
        <dbReference type="SAM" id="MobiDB-lite"/>
    </source>
</evidence>
<keyword evidence="4" id="KW-1185">Reference proteome</keyword>
<evidence type="ECO:0000313" key="4">
    <source>
        <dbReference type="Proteomes" id="UP000277580"/>
    </source>
</evidence>
<sequence length="375" mass="40905">MGACNTTTATSTGTATVVAASTREDDGHDRISPTTIITVSVFLAILLILLLAGMVFCWRNPHWLSVWRRKQRDDNATYTARAKGLGIEGAGDLEESRPNTQRSDMSYADLAREKELRREDYHTPVVMPSREKESSRVDVTTAHDAQAHTTFPKPVASLGTPRLAMSKAIRYVTKDAQYLSIFQTFSKSPSSAKGTPKIAPPRVALPPQQLSPRKYGFRSARAAKKGRTGPKLSISAPVYGDLPPLTLSLPTMTLSWANYENGTGPSPEPSSISPNQSELVFTDCVESLSDAEDAEEVSTVDYEAFSSRGGEFSDYRRASNGKRLSFHSQMSGVSILSTDTGKVSFAQVAMRPESKPTLQIIGPSESPRKVVVHYE</sequence>
<dbReference type="EMBL" id="ML119134">
    <property type="protein sequence ID" value="RPB11612.1"/>
    <property type="molecule type" value="Genomic_DNA"/>
</dbReference>
<reference evidence="3 4" key="1">
    <citation type="journal article" date="2018" name="Nat. Ecol. Evol.">
        <title>Pezizomycetes genomes reveal the molecular basis of ectomycorrhizal truffle lifestyle.</title>
        <authorList>
            <person name="Murat C."/>
            <person name="Payen T."/>
            <person name="Noel B."/>
            <person name="Kuo A."/>
            <person name="Morin E."/>
            <person name="Chen J."/>
            <person name="Kohler A."/>
            <person name="Krizsan K."/>
            <person name="Balestrini R."/>
            <person name="Da Silva C."/>
            <person name="Montanini B."/>
            <person name="Hainaut M."/>
            <person name="Levati E."/>
            <person name="Barry K.W."/>
            <person name="Belfiori B."/>
            <person name="Cichocki N."/>
            <person name="Clum A."/>
            <person name="Dockter R.B."/>
            <person name="Fauchery L."/>
            <person name="Guy J."/>
            <person name="Iotti M."/>
            <person name="Le Tacon F."/>
            <person name="Lindquist E.A."/>
            <person name="Lipzen A."/>
            <person name="Malagnac F."/>
            <person name="Mello A."/>
            <person name="Molinier V."/>
            <person name="Miyauchi S."/>
            <person name="Poulain J."/>
            <person name="Riccioni C."/>
            <person name="Rubini A."/>
            <person name="Sitrit Y."/>
            <person name="Splivallo R."/>
            <person name="Traeger S."/>
            <person name="Wang M."/>
            <person name="Zifcakova L."/>
            <person name="Wipf D."/>
            <person name="Zambonelli A."/>
            <person name="Paolocci F."/>
            <person name="Nowrousian M."/>
            <person name="Ottonello S."/>
            <person name="Baldrian P."/>
            <person name="Spatafora J.W."/>
            <person name="Henrissat B."/>
            <person name="Nagy L.G."/>
            <person name="Aury J.M."/>
            <person name="Wincker P."/>
            <person name="Grigoriev I.V."/>
            <person name="Bonfante P."/>
            <person name="Martin F.M."/>
        </authorList>
    </citation>
    <scope>NUCLEOTIDE SEQUENCE [LARGE SCALE GENOMIC DNA]</scope>
    <source>
        <strain evidence="3 4">CCBAS932</strain>
    </source>
</reference>
<feature type="transmembrane region" description="Helical" evidence="2">
    <location>
        <begin position="36"/>
        <end position="58"/>
    </location>
</feature>
<evidence type="ECO:0000313" key="3">
    <source>
        <dbReference type="EMBL" id="RPB11612.1"/>
    </source>
</evidence>
<dbReference type="Proteomes" id="UP000277580">
    <property type="component" value="Unassembled WGS sequence"/>
</dbReference>
<dbReference type="InParanoid" id="A0A3N4KQL3"/>
<accession>A0A3N4KQL3</accession>
<keyword evidence="2" id="KW-0812">Transmembrane</keyword>
<dbReference type="AlphaFoldDB" id="A0A3N4KQL3"/>
<keyword evidence="2" id="KW-1133">Transmembrane helix</keyword>
<gene>
    <name evidence="3" type="ORF">P167DRAFT_546184</name>
</gene>
<keyword evidence="2" id="KW-0472">Membrane</keyword>
<feature type="region of interest" description="Disordered" evidence="1">
    <location>
        <begin position="188"/>
        <end position="210"/>
    </location>
</feature>
<organism evidence="3 4">
    <name type="scientific">Morchella conica CCBAS932</name>
    <dbReference type="NCBI Taxonomy" id="1392247"/>
    <lineage>
        <taxon>Eukaryota</taxon>
        <taxon>Fungi</taxon>
        <taxon>Dikarya</taxon>
        <taxon>Ascomycota</taxon>
        <taxon>Pezizomycotina</taxon>
        <taxon>Pezizomycetes</taxon>
        <taxon>Pezizales</taxon>
        <taxon>Morchellaceae</taxon>
        <taxon>Morchella</taxon>
    </lineage>
</organism>
<proteinExistence type="predicted"/>
<dbReference type="OrthoDB" id="5368601at2759"/>
<evidence type="ECO:0000256" key="2">
    <source>
        <dbReference type="SAM" id="Phobius"/>
    </source>
</evidence>
<name>A0A3N4KQL3_9PEZI</name>